<name>A0ABR3EUW4_9AGAR</name>
<reference evidence="2 3" key="1">
    <citation type="submission" date="2024-02" db="EMBL/GenBank/DDBJ databases">
        <title>A draft genome for the cacao thread blight pathogen Marasmius crinis-equi.</title>
        <authorList>
            <person name="Cohen S.P."/>
            <person name="Baruah I.K."/>
            <person name="Amoako-Attah I."/>
            <person name="Bukari Y."/>
            <person name="Meinhardt L.W."/>
            <person name="Bailey B.A."/>
        </authorList>
    </citation>
    <scope>NUCLEOTIDE SEQUENCE [LARGE SCALE GENOMIC DNA]</scope>
    <source>
        <strain evidence="2 3">GH-76</strain>
    </source>
</reference>
<feature type="compositionally biased region" description="Polar residues" evidence="1">
    <location>
        <begin position="25"/>
        <end position="42"/>
    </location>
</feature>
<evidence type="ECO:0000313" key="3">
    <source>
        <dbReference type="Proteomes" id="UP001465976"/>
    </source>
</evidence>
<evidence type="ECO:0000256" key="1">
    <source>
        <dbReference type="SAM" id="MobiDB-lite"/>
    </source>
</evidence>
<organism evidence="2 3">
    <name type="scientific">Marasmius crinis-equi</name>
    <dbReference type="NCBI Taxonomy" id="585013"/>
    <lineage>
        <taxon>Eukaryota</taxon>
        <taxon>Fungi</taxon>
        <taxon>Dikarya</taxon>
        <taxon>Basidiomycota</taxon>
        <taxon>Agaricomycotina</taxon>
        <taxon>Agaricomycetes</taxon>
        <taxon>Agaricomycetidae</taxon>
        <taxon>Agaricales</taxon>
        <taxon>Marasmiineae</taxon>
        <taxon>Marasmiaceae</taxon>
        <taxon>Marasmius</taxon>
    </lineage>
</organism>
<accession>A0ABR3EUW4</accession>
<evidence type="ECO:0000313" key="2">
    <source>
        <dbReference type="EMBL" id="KAL0566589.1"/>
    </source>
</evidence>
<keyword evidence="3" id="KW-1185">Reference proteome</keyword>
<feature type="region of interest" description="Disordered" evidence="1">
    <location>
        <begin position="25"/>
        <end position="52"/>
    </location>
</feature>
<sequence>MPPKRRSRFFIVSLNNQFYICTTDQSTRSHQNSNSPHFYTSWPSPPESEPHASVPALRFAWNFLELSNARLDMYKKDLNLV</sequence>
<comment type="caution">
    <text evidence="2">The sequence shown here is derived from an EMBL/GenBank/DDBJ whole genome shotgun (WGS) entry which is preliminary data.</text>
</comment>
<gene>
    <name evidence="2" type="ORF">V5O48_015420</name>
</gene>
<dbReference type="EMBL" id="JBAHYK010001848">
    <property type="protein sequence ID" value="KAL0566589.1"/>
    <property type="molecule type" value="Genomic_DNA"/>
</dbReference>
<dbReference type="Proteomes" id="UP001465976">
    <property type="component" value="Unassembled WGS sequence"/>
</dbReference>
<protein>
    <submittedName>
        <fullName evidence="2">Uncharacterized protein</fullName>
    </submittedName>
</protein>
<proteinExistence type="predicted"/>